<evidence type="ECO:0000313" key="1">
    <source>
        <dbReference type="EMBL" id="QRD07424.1"/>
    </source>
</evidence>
<dbReference type="OrthoDB" id="3788765at2759"/>
<gene>
    <name evidence="1" type="ORF">JI435_131850</name>
</gene>
<accession>A0A7U2NR71</accession>
<reference evidence="2" key="1">
    <citation type="journal article" date="2021" name="BMC Genomics">
        <title>Chromosome-level genome assembly and manually-curated proteome of model necrotroph Parastagonospora nodorum Sn15 reveals a genome-wide trove of candidate effector homologs, and redundancy of virulence-related functions within an accessory chromosome.</title>
        <authorList>
            <person name="Bertazzoni S."/>
            <person name="Jones D.A.B."/>
            <person name="Phan H.T."/>
            <person name="Tan K.-C."/>
            <person name="Hane J.K."/>
        </authorList>
    </citation>
    <scope>NUCLEOTIDE SEQUENCE [LARGE SCALE GENOMIC DNA]</scope>
    <source>
        <strain evidence="2">SN15 / ATCC MYA-4574 / FGSC 10173)</strain>
    </source>
</reference>
<proteinExistence type="predicted"/>
<keyword evidence="2" id="KW-1185">Reference proteome</keyword>
<dbReference type="VEuPathDB" id="FungiDB:JI435_131850"/>
<dbReference type="EMBL" id="CP069044">
    <property type="protein sequence ID" value="QRD07424.1"/>
    <property type="molecule type" value="Genomic_DNA"/>
</dbReference>
<organism evidence="1 2">
    <name type="scientific">Phaeosphaeria nodorum (strain SN15 / ATCC MYA-4574 / FGSC 10173)</name>
    <name type="common">Glume blotch fungus</name>
    <name type="synonym">Parastagonospora nodorum</name>
    <dbReference type="NCBI Taxonomy" id="321614"/>
    <lineage>
        <taxon>Eukaryota</taxon>
        <taxon>Fungi</taxon>
        <taxon>Dikarya</taxon>
        <taxon>Ascomycota</taxon>
        <taxon>Pezizomycotina</taxon>
        <taxon>Dothideomycetes</taxon>
        <taxon>Pleosporomycetidae</taxon>
        <taxon>Pleosporales</taxon>
        <taxon>Pleosporineae</taxon>
        <taxon>Phaeosphaeriaceae</taxon>
        <taxon>Parastagonospora</taxon>
    </lineage>
</organism>
<name>A0A7U2NR71_PHANO</name>
<dbReference type="AlphaFoldDB" id="A0A7U2NR71"/>
<dbReference type="Proteomes" id="UP000663193">
    <property type="component" value="Chromosome 22"/>
</dbReference>
<protein>
    <submittedName>
        <fullName evidence="1">Uncharacterized protein</fullName>
    </submittedName>
</protein>
<evidence type="ECO:0000313" key="2">
    <source>
        <dbReference type="Proteomes" id="UP000663193"/>
    </source>
</evidence>
<sequence>MSLLPQTTQDASVDQLTDQLAITSIAHEINGQWVYFPPGTSIEEQLLILAGVQDYTLNGSAEQIFSTAEMSRTTTHTPSDMEGFDAKGAMSQRLDMLEDTELASLMHTNLRLNAPSQPTSTPKPPPFAGYQGSYPPGSLNDLENMYTQALRQCNTPDNLANAPLPMCDQELWELSNFMQRQIWWMMADGDLRWMVKAPRAHPLYPYWVLPGTGERYAEAMEM</sequence>